<keyword evidence="6" id="KW-0106">Calcium</keyword>
<accession>A0A849BAR6</accession>
<evidence type="ECO:0000256" key="5">
    <source>
        <dbReference type="ARBA" id="ARBA00022801"/>
    </source>
</evidence>
<keyword evidence="3" id="KW-0479">Metal-binding</keyword>
<keyword evidence="4" id="KW-0732">Signal</keyword>
<name>A0A849BAR6_9BURK</name>
<protein>
    <submittedName>
        <fullName evidence="8">Tannase/feruloyl esterase family alpha/beta hydrolase</fullName>
    </submittedName>
</protein>
<keyword evidence="5 8" id="KW-0378">Hydrolase</keyword>
<dbReference type="RefSeq" id="WP_082371746.1">
    <property type="nucleotide sequence ID" value="NZ_BAAAEB010000023.1"/>
</dbReference>
<dbReference type="InterPro" id="IPR029058">
    <property type="entry name" value="AB_hydrolase_fold"/>
</dbReference>
<evidence type="ECO:0000256" key="2">
    <source>
        <dbReference type="ARBA" id="ARBA00022487"/>
    </source>
</evidence>
<dbReference type="PANTHER" id="PTHR33938:SF15">
    <property type="entry name" value="FERULOYL ESTERASE B-RELATED"/>
    <property type="match status" value="1"/>
</dbReference>
<reference evidence="8 9" key="1">
    <citation type="submission" date="2020-05" db="EMBL/GenBank/DDBJ databases">
        <title>MicrobeNet Type strains.</title>
        <authorList>
            <person name="Nicholson A.C."/>
        </authorList>
    </citation>
    <scope>NUCLEOTIDE SEQUENCE [LARGE SCALE GENOMIC DNA]</scope>
    <source>
        <strain evidence="8 9">ATCC 700815</strain>
    </source>
</reference>
<comment type="similarity">
    <text evidence="1">Belongs to the tannase family.</text>
</comment>
<evidence type="ECO:0000313" key="8">
    <source>
        <dbReference type="EMBL" id="NNH10825.1"/>
    </source>
</evidence>
<evidence type="ECO:0000256" key="3">
    <source>
        <dbReference type="ARBA" id="ARBA00022723"/>
    </source>
</evidence>
<keyword evidence="7" id="KW-1015">Disulfide bond</keyword>
<dbReference type="Pfam" id="PF07519">
    <property type="entry name" value="Tannase"/>
    <property type="match status" value="1"/>
</dbReference>
<comment type="caution">
    <text evidence="8">The sequence shown here is derived from an EMBL/GenBank/DDBJ whole genome shotgun (WGS) entry which is preliminary data.</text>
</comment>
<dbReference type="Proteomes" id="UP000542973">
    <property type="component" value="Unassembled WGS sequence"/>
</dbReference>
<dbReference type="GO" id="GO:0052689">
    <property type="term" value="F:carboxylic ester hydrolase activity"/>
    <property type="evidence" value="ECO:0007669"/>
    <property type="project" value="UniProtKB-KW"/>
</dbReference>
<dbReference type="AlphaFoldDB" id="A0A849BAR6"/>
<dbReference type="Gene3D" id="3.40.50.1820">
    <property type="entry name" value="alpha/beta hydrolase"/>
    <property type="match status" value="1"/>
</dbReference>
<sequence length="589" mass="62040">MQDTNTDNPPDQDRSTRHADYPIRAASGALLAGIVLTLSACGGDDHEHKPPPSAAKPKTCAEMATVEVPATAIGLPTSGAVVTEATVVPAGGSGAQATGEYCRVLGHIRPVDPNAPNIRFQLNLPANWNNKIMMFGGGGYNGTIPAAQGNVPAGPADQPTPLGRGYATFASDSGHQAGALGSRDGSFGVNDEALRNFASDALKKTRDTALHLIKARYATEGPRKAYFAGGSTGGREALAVVQRWPDDWNGAIVLYPAWNAATLDLAFGRITRALAQPGAYPNAAKRRALFDASLQACDTLDGVQDGLISNVAACNATFDPATATLNGAPLRCTGGGDTGDNCLSDPQIAALKVYNAPIQFAYPLGSGETQYPGFNVWGADFGMSGPSPVQATVIALALNLDPPATPMSATAPYFAVFWDQWVRFFVTRDPNFNSLSLDPENPGPWQSRVSELTALQDINKTDLSAFAAKGGKILMAHGNADVLVSSRATAQYYERVRTTMGADRVGQFMRYYEIPGYGHAASTVFNAAWDSLTALENWVEKGAEPPPQVVADTVGVPGRTRPLCPYPSWPRYKGGGDINMAGSFSCVTQ</sequence>
<dbReference type="PANTHER" id="PTHR33938">
    <property type="entry name" value="FERULOYL ESTERASE B-RELATED"/>
    <property type="match status" value="1"/>
</dbReference>
<dbReference type="InterPro" id="IPR011118">
    <property type="entry name" value="Tannase/feruloyl_esterase"/>
</dbReference>
<evidence type="ECO:0000256" key="6">
    <source>
        <dbReference type="ARBA" id="ARBA00022837"/>
    </source>
</evidence>
<gene>
    <name evidence="8" type="ORF">HLB16_08020</name>
</gene>
<evidence type="ECO:0000256" key="4">
    <source>
        <dbReference type="ARBA" id="ARBA00022729"/>
    </source>
</evidence>
<evidence type="ECO:0000256" key="7">
    <source>
        <dbReference type="ARBA" id="ARBA00023157"/>
    </source>
</evidence>
<keyword evidence="2" id="KW-0719">Serine esterase</keyword>
<dbReference type="GO" id="GO:0046872">
    <property type="term" value="F:metal ion binding"/>
    <property type="evidence" value="ECO:0007669"/>
    <property type="project" value="UniProtKB-KW"/>
</dbReference>
<proteinExistence type="inferred from homology"/>
<evidence type="ECO:0000313" key="9">
    <source>
        <dbReference type="Proteomes" id="UP000542973"/>
    </source>
</evidence>
<dbReference type="EMBL" id="JABEMD010000010">
    <property type="protein sequence ID" value="NNH10825.1"/>
    <property type="molecule type" value="Genomic_DNA"/>
</dbReference>
<dbReference type="SUPFAM" id="SSF53474">
    <property type="entry name" value="alpha/beta-Hydrolases"/>
    <property type="match status" value="1"/>
</dbReference>
<organism evidence="8 9">
    <name type="scientific">Cupriavidus gilardii</name>
    <dbReference type="NCBI Taxonomy" id="82541"/>
    <lineage>
        <taxon>Bacteria</taxon>
        <taxon>Pseudomonadati</taxon>
        <taxon>Pseudomonadota</taxon>
        <taxon>Betaproteobacteria</taxon>
        <taxon>Burkholderiales</taxon>
        <taxon>Burkholderiaceae</taxon>
        <taxon>Cupriavidus</taxon>
    </lineage>
</organism>
<evidence type="ECO:0000256" key="1">
    <source>
        <dbReference type="ARBA" id="ARBA00006249"/>
    </source>
</evidence>